<dbReference type="RefSeq" id="WP_128109702.1">
    <property type="nucleotide sequence ID" value="NZ_ATDN01000025.1"/>
</dbReference>
<feature type="transmembrane region" description="Helical" evidence="1">
    <location>
        <begin position="92"/>
        <end position="110"/>
    </location>
</feature>
<keyword evidence="1" id="KW-0472">Membrane</keyword>
<dbReference type="Proteomes" id="UP000287177">
    <property type="component" value="Unassembled WGS sequence"/>
</dbReference>
<keyword evidence="3" id="KW-1185">Reference proteome</keyword>
<dbReference type="EMBL" id="ATDN01000025">
    <property type="protein sequence ID" value="RWA18245.1"/>
    <property type="molecule type" value="Genomic_DNA"/>
</dbReference>
<evidence type="ECO:0000313" key="2">
    <source>
        <dbReference type="EMBL" id="RWA18245.1"/>
    </source>
</evidence>
<feature type="transmembrane region" description="Helical" evidence="1">
    <location>
        <begin position="66"/>
        <end position="86"/>
    </location>
</feature>
<feature type="transmembrane region" description="Helical" evidence="1">
    <location>
        <begin position="12"/>
        <end position="31"/>
    </location>
</feature>
<sequence length="131" mass="13846">MTTLISLRDIRIRFWVLAATGWVVLAIVMMMPPASPIRVVAVFLFVLAGPGYPMSALLVRDTSERWVLTIALSAALAILVTVVMTVLRYGSLPPRIAVLAAVTTIAALAWGKRAAGADPAGETTQGTAVKS</sequence>
<dbReference type="AlphaFoldDB" id="A0A439DQZ4"/>
<accession>A0A439DQZ4</accession>
<name>A0A439DQZ4_9MYCO</name>
<keyword evidence="1" id="KW-0812">Transmembrane</keyword>
<keyword evidence="1" id="KW-1133">Transmembrane helix</keyword>
<proteinExistence type="predicted"/>
<reference evidence="2 3" key="1">
    <citation type="submission" date="2013-06" db="EMBL/GenBank/DDBJ databases">
        <title>The draft sequence of the Mycobacterium elephantis genome.</title>
        <authorList>
            <person name="Pettersson F.B."/>
            <person name="Das S."/>
            <person name="Dasgupta S."/>
            <person name="Bhattacharya A."/>
            <person name="Kirsebom L.A."/>
        </authorList>
    </citation>
    <scope>NUCLEOTIDE SEQUENCE [LARGE SCALE GENOMIC DNA]</scope>
    <source>
        <strain evidence="2 3">DSM 44368</strain>
    </source>
</reference>
<protein>
    <recommendedName>
        <fullName evidence="4">DUF1616 domain-containing protein</fullName>
    </recommendedName>
</protein>
<feature type="transmembrane region" description="Helical" evidence="1">
    <location>
        <begin position="37"/>
        <end position="59"/>
    </location>
</feature>
<evidence type="ECO:0000313" key="3">
    <source>
        <dbReference type="Proteomes" id="UP000287177"/>
    </source>
</evidence>
<evidence type="ECO:0008006" key="4">
    <source>
        <dbReference type="Google" id="ProtNLM"/>
    </source>
</evidence>
<organism evidence="2 3">
    <name type="scientific">Mycolicibacterium elephantis DSM 44368</name>
    <dbReference type="NCBI Taxonomy" id="1335622"/>
    <lineage>
        <taxon>Bacteria</taxon>
        <taxon>Bacillati</taxon>
        <taxon>Actinomycetota</taxon>
        <taxon>Actinomycetes</taxon>
        <taxon>Mycobacteriales</taxon>
        <taxon>Mycobacteriaceae</taxon>
        <taxon>Mycolicibacterium</taxon>
    </lineage>
</organism>
<gene>
    <name evidence="2" type="ORF">MELE44368_23515</name>
</gene>
<comment type="caution">
    <text evidence="2">The sequence shown here is derived from an EMBL/GenBank/DDBJ whole genome shotgun (WGS) entry which is preliminary data.</text>
</comment>
<evidence type="ECO:0000256" key="1">
    <source>
        <dbReference type="SAM" id="Phobius"/>
    </source>
</evidence>